<dbReference type="Pfam" id="PF13186">
    <property type="entry name" value="SPASM"/>
    <property type="match status" value="1"/>
</dbReference>
<dbReference type="SUPFAM" id="SSF102114">
    <property type="entry name" value="Radical SAM enzymes"/>
    <property type="match status" value="1"/>
</dbReference>
<dbReference type="InterPro" id="IPR007197">
    <property type="entry name" value="rSAM"/>
</dbReference>
<dbReference type="PANTHER" id="PTHR11228">
    <property type="entry name" value="RADICAL SAM DOMAIN PROTEIN"/>
    <property type="match status" value="1"/>
</dbReference>
<dbReference type="SMART" id="SM00729">
    <property type="entry name" value="Elp3"/>
    <property type="match status" value="1"/>
</dbReference>
<dbReference type="KEGG" id="mbw:MSBRW_3390"/>
<organism evidence="8 9">
    <name type="scientific">Methanosarcina barkeri str. Wiesmoor</name>
    <dbReference type="NCBI Taxonomy" id="1434109"/>
    <lineage>
        <taxon>Archaea</taxon>
        <taxon>Methanobacteriati</taxon>
        <taxon>Methanobacteriota</taxon>
        <taxon>Stenosarchaea group</taxon>
        <taxon>Methanomicrobia</taxon>
        <taxon>Methanosarcinales</taxon>
        <taxon>Methanosarcinaceae</taxon>
        <taxon>Methanosarcina</taxon>
    </lineage>
</organism>
<protein>
    <submittedName>
        <fullName evidence="8">Radical SAM domain protein</fullName>
    </submittedName>
</protein>
<reference evidence="8 9" key="1">
    <citation type="submission" date="2014-07" db="EMBL/GenBank/DDBJ databases">
        <title>Methanogenic archaea and the global carbon cycle.</title>
        <authorList>
            <person name="Henriksen J.R."/>
            <person name="Luke J."/>
            <person name="Reinhart S."/>
            <person name="Benedict M.N."/>
            <person name="Youngblut N.D."/>
            <person name="Metcalf M.E."/>
            <person name="Whitaker R.J."/>
            <person name="Metcalf W.W."/>
        </authorList>
    </citation>
    <scope>NUCLEOTIDE SEQUENCE [LARGE SCALE GENOMIC DNA]</scope>
    <source>
        <strain evidence="8 9">Wiesmoor</strain>
    </source>
</reference>
<keyword evidence="2" id="KW-0004">4Fe-4S</keyword>
<dbReference type="RefSeq" id="WP_011306343.1">
    <property type="nucleotide sequence ID" value="NZ_CP009526.1"/>
</dbReference>
<evidence type="ECO:0000259" key="7">
    <source>
        <dbReference type="PROSITE" id="PS51918"/>
    </source>
</evidence>
<dbReference type="Gene3D" id="3.20.20.70">
    <property type="entry name" value="Aldolase class I"/>
    <property type="match status" value="1"/>
</dbReference>
<evidence type="ECO:0000313" key="9">
    <source>
        <dbReference type="Proteomes" id="UP000033038"/>
    </source>
</evidence>
<dbReference type="NCBIfam" id="TIGR04085">
    <property type="entry name" value="rSAM_more_4Fe4S"/>
    <property type="match status" value="1"/>
</dbReference>
<dbReference type="GO" id="GO:0051539">
    <property type="term" value="F:4 iron, 4 sulfur cluster binding"/>
    <property type="evidence" value="ECO:0007669"/>
    <property type="project" value="UniProtKB-KW"/>
</dbReference>
<evidence type="ECO:0000256" key="4">
    <source>
        <dbReference type="ARBA" id="ARBA00022723"/>
    </source>
</evidence>
<dbReference type="SFLD" id="SFLDS00029">
    <property type="entry name" value="Radical_SAM"/>
    <property type="match status" value="1"/>
</dbReference>
<comment type="cofactor">
    <cofactor evidence="1">
        <name>[4Fe-4S] cluster</name>
        <dbReference type="ChEBI" id="CHEBI:49883"/>
    </cofactor>
</comment>
<dbReference type="InterPro" id="IPR023885">
    <property type="entry name" value="4Fe4S-binding_SPASM_dom"/>
</dbReference>
<dbReference type="PIRSF" id="PIRSF037420">
    <property type="entry name" value="PQQ_syn_pqqE"/>
    <property type="match status" value="1"/>
</dbReference>
<dbReference type="AlphaFoldDB" id="A0A0E3QQQ6"/>
<keyword evidence="6" id="KW-0411">Iron-sulfur</keyword>
<dbReference type="GO" id="GO:0003824">
    <property type="term" value="F:catalytic activity"/>
    <property type="evidence" value="ECO:0007669"/>
    <property type="project" value="InterPro"/>
</dbReference>
<dbReference type="PANTHER" id="PTHR11228:SF7">
    <property type="entry name" value="PQQA PEPTIDE CYCLASE"/>
    <property type="match status" value="1"/>
</dbReference>
<sequence>MELYKSKLVRIFYNITNRCNLYCHYCYAGSGHPVDQAQLSLDTIERIASDGRKCGASSVLLSGGEPFFRKDWFDVFSVFDDYGYDLSVSSNGTLINEKTIQKLTKFKNIIFQISLDASEQNFDKIVGVNGTFKRVTKAIDLLLANGYEIQVNSVLHKSNFQDIPFLIRYSYERELLLRFTLLSTDYGRAKGSPLSLDLSQIQKVIQAVHVSRKVNPYVELNIPPLLLHPDDLFHISPSCGWMHHQCGIQSNGDVTICGLSGGRPDLVAGNVKSQSLEYLWNNSPLFRKLRLLEITKIKEICGICPFLSVCGGSCRLTPYISTGDFYAPNGVCQMFYEALKRGDIEDFPSYVINLGFMECLSQN</sequence>
<dbReference type="PROSITE" id="PS51918">
    <property type="entry name" value="RADICAL_SAM"/>
    <property type="match status" value="1"/>
</dbReference>
<keyword evidence="5" id="KW-0408">Iron</keyword>
<name>A0A0E3QQQ6_METBA</name>
<accession>A0A0E3QQQ6</accession>
<evidence type="ECO:0000256" key="6">
    <source>
        <dbReference type="ARBA" id="ARBA00023014"/>
    </source>
</evidence>
<dbReference type="HOGENOM" id="CLU_009273_4_0_2"/>
<dbReference type="InterPro" id="IPR050377">
    <property type="entry name" value="Radical_SAM_PqqE_MftC-like"/>
</dbReference>
<keyword evidence="4" id="KW-0479">Metal-binding</keyword>
<dbReference type="InterPro" id="IPR017200">
    <property type="entry name" value="PqqE-like"/>
</dbReference>
<gene>
    <name evidence="8" type="ORF">MSBRW_3390</name>
</gene>
<keyword evidence="3" id="KW-0949">S-adenosyl-L-methionine</keyword>
<dbReference type="EMBL" id="CP009526">
    <property type="protein sequence ID" value="AKB52643.1"/>
    <property type="molecule type" value="Genomic_DNA"/>
</dbReference>
<dbReference type="SFLD" id="SFLDG01067">
    <property type="entry name" value="SPASM/twitch_domain_containing"/>
    <property type="match status" value="1"/>
</dbReference>
<evidence type="ECO:0000256" key="2">
    <source>
        <dbReference type="ARBA" id="ARBA00022485"/>
    </source>
</evidence>
<dbReference type="SFLD" id="SFLDG01386">
    <property type="entry name" value="main_SPASM_domain-containing"/>
    <property type="match status" value="1"/>
</dbReference>
<dbReference type="GeneID" id="24825008"/>
<dbReference type="Proteomes" id="UP000033038">
    <property type="component" value="Chromosome"/>
</dbReference>
<dbReference type="CDD" id="cd01335">
    <property type="entry name" value="Radical_SAM"/>
    <property type="match status" value="1"/>
</dbReference>
<proteinExistence type="predicted"/>
<dbReference type="InterPro" id="IPR006638">
    <property type="entry name" value="Elp3/MiaA/NifB-like_rSAM"/>
</dbReference>
<dbReference type="GO" id="GO:0046872">
    <property type="term" value="F:metal ion binding"/>
    <property type="evidence" value="ECO:0007669"/>
    <property type="project" value="UniProtKB-KW"/>
</dbReference>
<evidence type="ECO:0000256" key="5">
    <source>
        <dbReference type="ARBA" id="ARBA00023004"/>
    </source>
</evidence>
<dbReference type="Pfam" id="PF04055">
    <property type="entry name" value="Radical_SAM"/>
    <property type="match status" value="1"/>
</dbReference>
<evidence type="ECO:0000256" key="3">
    <source>
        <dbReference type="ARBA" id="ARBA00022691"/>
    </source>
</evidence>
<evidence type="ECO:0000313" key="8">
    <source>
        <dbReference type="EMBL" id="AKB52643.1"/>
    </source>
</evidence>
<evidence type="ECO:0000256" key="1">
    <source>
        <dbReference type="ARBA" id="ARBA00001966"/>
    </source>
</evidence>
<dbReference type="PATRIC" id="fig|1434109.4.peg.4400"/>
<dbReference type="InterPro" id="IPR058240">
    <property type="entry name" value="rSAM_sf"/>
</dbReference>
<dbReference type="InterPro" id="IPR013785">
    <property type="entry name" value="Aldolase_TIM"/>
</dbReference>
<feature type="domain" description="Radical SAM core" evidence="7">
    <location>
        <begin position="5"/>
        <end position="223"/>
    </location>
</feature>